<accession>A0A0G4I2Q3</accession>
<feature type="chain" id="PRO_5005192135" evidence="1">
    <location>
        <begin position="19"/>
        <end position="178"/>
    </location>
</feature>
<dbReference type="EMBL" id="CDMZ01004855">
    <property type="protein sequence ID" value="CEM51116.1"/>
    <property type="molecule type" value="Genomic_DNA"/>
</dbReference>
<evidence type="ECO:0000256" key="1">
    <source>
        <dbReference type="SAM" id="SignalP"/>
    </source>
</evidence>
<feature type="signal peptide" evidence="1">
    <location>
        <begin position="1"/>
        <end position="18"/>
    </location>
</feature>
<protein>
    <submittedName>
        <fullName evidence="2">Uncharacterized protein</fullName>
    </submittedName>
</protein>
<evidence type="ECO:0000313" key="2">
    <source>
        <dbReference type="EMBL" id="CEM51116.1"/>
    </source>
</evidence>
<dbReference type="VEuPathDB" id="CryptoDB:Cvel_10396"/>
<keyword evidence="1" id="KW-0732">Signal</keyword>
<reference evidence="2" key="1">
    <citation type="submission" date="2014-11" db="EMBL/GenBank/DDBJ databases">
        <authorList>
            <person name="Otto D Thomas"/>
            <person name="Naeem Raeece"/>
        </authorList>
    </citation>
    <scope>NUCLEOTIDE SEQUENCE</scope>
</reference>
<dbReference type="AlphaFoldDB" id="A0A0G4I2Q3"/>
<sequence>MIARSLLCVFSVLLAVHAKDLTKKAATYDPNGDTTVVPGSTMSVLAQSQPVMIKSTAATPAVYIRRIARPDPVLIRHVVAPPSVQVTTFEQPNGVPVAQVAGAEDLDVTSVDRPNPLKVITHVGVGDKKTPLLRTARAAAAPVTGATPFVWAPSSYTVSHVQPVVATDVTPPPSPVGS</sequence>
<organism evidence="2">
    <name type="scientific">Chromera velia CCMP2878</name>
    <dbReference type="NCBI Taxonomy" id="1169474"/>
    <lineage>
        <taxon>Eukaryota</taxon>
        <taxon>Sar</taxon>
        <taxon>Alveolata</taxon>
        <taxon>Colpodellida</taxon>
        <taxon>Chromeraceae</taxon>
        <taxon>Chromera</taxon>
    </lineage>
</organism>
<name>A0A0G4I2Q3_9ALVE</name>
<gene>
    <name evidence="2" type="ORF">Cvel_10396</name>
</gene>
<proteinExistence type="predicted"/>